<evidence type="ECO:0000256" key="5">
    <source>
        <dbReference type="ARBA" id="ARBA00022801"/>
    </source>
</evidence>
<keyword evidence="6 7" id="KW-0326">Glycosidase</keyword>
<dbReference type="EMBL" id="CAJPEX010003296">
    <property type="protein sequence ID" value="CAG0922080.1"/>
    <property type="molecule type" value="Genomic_DNA"/>
</dbReference>
<keyword evidence="5 7" id="KW-0378">Hydrolase</keyword>
<dbReference type="AlphaFoldDB" id="A0A7R9GI57"/>
<dbReference type="Proteomes" id="UP000678499">
    <property type="component" value="Unassembled WGS sequence"/>
</dbReference>
<evidence type="ECO:0000256" key="4">
    <source>
        <dbReference type="ARBA" id="ARBA00019905"/>
    </source>
</evidence>
<gene>
    <name evidence="9" type="ORF">NMOB1V02_LOCUS9562</name>
</gene>
<dbReference type="PROSITE" id="PS00927">
    <property type="entry name" value="TREHALASE_1"/>
    <property type="match status" value="1"/>
</dbReference>
<dbReference type="InterPro" id="IPR018232">
    <property type="entry name" value="Glyco_hydro_37_CS"/>
</dbReference>
<dbReference type="PANTHER" id="PTHR23403:SF1">
    <property type="entry name" value="TREHALASE"/>
    <property type="match status" value="1"/>
</dbReference>
<keyword evidence="8" id="KW-0175">Coiled coil</keyword>
<name>A0A7R9GI57_9CRUS</name>
<protein>
    <recommendedName>
        <fullName evidence="4 7">Trehalase</fullName>
        <ecNumber evidence="3 7">3.2.1.28</ecNumber>
    </recommendedName>
    <alternativeName>
        <fullName evidence="7">Alpha-trehalose glucohydrolase</fullName>
    </alternativeName>
</protein>
<dbReference type="OrthoDB" id="3542292at2759"/>
<dbReference type="PANTHER" id="PTHR23403">
    <property type="entry name" value="TREHALASE"/>
    <property type="match status" value="1"/>
</dbReference>
<dbReference type="PRINTS" id="PR00744">
    <property type="entry name" value="GLHYDRLASE37"/>
</dbReference>
<dbReference type="GO" id="GO:0005993">
    <property type="term" value="P:trehalose catabolic process"/>
    <property type="evidence" value="ECO:0007669"/>
    <property type="project" value="TreeGrafter"/>
</dbReference>
<dbReference type="EMBL" id="OA885333">
    <property type="protein sequence ID" value="CAD7281928.1"/>
    <property type="molecule type" value="Genomic_DNA"/>
</dbReference>
<dbReference type="Gene3D" id="1.50.10.10">
    <property type="match status" value="4"/>
</dbReference>
<dbReference type="InterPro" id="IPR008928">
    <property type="entry name" value="6-hairpin_glycosidase_sf"/>
</dbReference>
<dbReference type="InterPro" id="IPR012341">
    <property type="entry name" value="6hp_glycosidase-like_sf"/>
</dbReference>
<dbReference type="Pfam" id="PF01204">
    <property type="entry name" value="Trehalase"/>
    <property type="match status" value="3"/>
</dbReference>
<evidence type="ECO:0000256" key="2">
    <source>
        <dbReference type="ARBA" id="ARBA00005615"/>
    </source>
</evidence>
<evidence type="ECO:0000256" key="8">
    <source>
        <dbReference type="SAM" id="Coils"/>
    </source>
</evidence>
<evidence type="ECO:0000313" key="9">
    <source>
        <dbReference type="EMBL" id="CAD7281928.1"/>
    </source>
</evidence>
<sequence length="430" mass="49804">MREFAAELHNLWKQLGRKVKDTVRDNADRYSILYVPHGTMVPGGRFREFYYWDTYWVVKALLISGMSETVKGMLINFVEMQRKFGYIPNGGRKYFARRSQPPYFIPMVNEYVSATGDLEFLRENMDAMEEEYAFWHNQRSTTIVVNGKEHLVTLYNVSVAGPRPESYTEDKVMANVFKSEAQKQDFYAEIKSACESGWDFSSRWFDHFGQDGGSDTYWVVKALLISGMSETVKGMLINFVEMQRKFGYIPNGGRKYFARRSQPPYFIPMVNEYVSATGDLEFLRDKAETYSKIARTRNDTMQEVFWDDADGIWYDFDVQKMWDFSNAWSPVQHTLVEGLRLAPNQEANNLAHKLAQKWVYSNWKSYKASNHSMFEKYDTMSPGHAGHGGEYEVQIGFGWSNGVVLDFIHQFGDSLIIGKPEEEVPSLSSM</sequence>
<dbReference type="InterPro" id="IPR001661">
    <property type="entry name" value="Glyco_hydro_37"/>
</dbReference>
<evidence type="ECO:0000313" key="10">
    <source>
        <dbReference type="Proteomes" id="UP000678499"/>
    </source>
</evidence>
<evidence type="ECO:0000256" key="3">
    <source>
        <dbReference type="ARBA" id="ARBA00012757"/>
    </source>
</evidence>
<evidence type="ECO:0000256" key="6">
    <source>
        <dbReference type="ARBA" id="ARBA00023295"/>
    </source>
</evidence>
<dbReference type="GO" id="GO:0004555">
    <property type="term" value="F:alpha,alpha-trehalase activity"/>
    <property type="evidence" value="ECO:0007669"/>
    <property type="project" value="UniProtKB-EC"/>
</dbReference>
<comment type="catalytic activity">
    <reaction evidence="1 7">
        <text>alpha,alpha-trehalose + H2O = alpha-D-glucose + beta-D-glucose</text>
        <dbReference type="Rhea" id="RHEA:32675"/>
        <dbReference type="ChEBI" id="CHEBI:15377"/>
        <dbReference type="ChEBI" id="CHEBI:15903"/>
        <dbReference type="ChEBI" id="CHEBI:16551"/>
        <dbReference type="ChEBI" id="CHEBI:17925"/>
        <dbReference type="EC" id="3.2.1.28"/>
    </reaction>
</comment>
<organism evidence="9">
    <name type="scientific">Notodromas monacha</name>
    <dbReference type="NCBI Taxonomy" id="399045"/>
    <lineage>
        <taxon>Eukaryota</taxon>
        <taxon>Metazoa</taxon>
        <taxon>Ecdysozoa</taxon>
        <taxon>Arthropoda</taxon>
        <taxon>Crustacea</taxon>
        <taxon>Oligostraca</taxon>
        <taxon>Ostracoda</taxon>
        <taxon>Podocopa</taxon>
        <taxon>Podocopida</taxon>
        <taxon>Cypridocopina</taxon>
        <taxon>Cypridoidea</taxon>
        <taxon>Cyprididae</taxon>
        <taxon>Notodromas</taxon>
    </lineage>
</organism>
<reference evidence="9" key="1">
    <citation type="submission" date="2020-11" db="EMBL/GenBank/DDBJ databases">
        <authorList>
            <person name="Tran Van P."/>
        </authorList>
    </citation>
    <scope>NUCLEOTIDE SEQUENCE</scope>
</reference>
<proteinExistence type="inferred from homology"/>
<comment type="similarity">
    <text evidence="2 7">Belongs to the glycosyl hydrolase 37 family.</text>
</comment>
<evidence type="ECO:0000256" key="7">
    <source>
        <dbReference type="RuleBase" id="RU361180"/>
    </source>
</evidence>
<evidence type="ECO:0000256" key="1">
    <source>
        <dbReference type="ARBA" id="ARBA00001576"/>
    </source>
</evidence>
<keyword evidence="10" id="KW-1185">Reference proteome</keyword>
<accession>A0A7R9GI57</accession>
<dbReference type="EC" id="3.2.1.28" evidence="3 7"/>
<feature type="coiled-coil region" evidence="8">
    <location>
        <begin position="111"/>
        <end position="138"/>
    </location>
</feature>
<feature type="non-terminal residue" evidence="9">
    <location>
        <position position="430"/>
    </location>
</feature>
<dbReference type="SUPFAM" id="SSF48208">
    <property type="entry name" value="Six-hairpin glycosidases"/>
    <property type="match status" value="2"/>
</dbReference>